<protein>
    <recommendedName>
        <fullName evidence="4">Aspartate/glutamate leucyltransferase</fullName>
        <ecNumber evidence="4">2.3.2.29</ecNumber>
    </recommendedName>
</protein>
<dbReference type="InterPro" id="IPR030700">
    <property type="entry name" value="N-end_Aminoacyl_Trfase"/>
</dbReference>
<dbReference type="Pfam" id="PF04376">
    <property type="entry name" value="ATE_N"/>
    <property type="match status" value="1"/>
</dbReference>
<organism evidence="7 8">
    <name type="scientific">Saccharophagus degradans</name>
    <dbReference type="NCBI Taxonomy" id="86304"/>
    <lineage>
        <taxon>Bacteria</taxon>
        <taxon>Pseudomonadati</taxon>
        <taxon>Pseudomonadota</taxon>
        <taxon>Gammaproteobacteria</taxon>
        <taxon>Cellvibrionales</taxon>
        <taxon>Cellvibrionaceae</taxon>
        <taxon>Saccharophagus</taxon>
    </lineage>
</organism>
<dbReference type="PANTHER" id="PTHR21367:SF1">
    <property type="entry name" value="ARGINYL-TRNA--PROTEIN TRANSFERASE 1"/>
    <property type="match status" value="1"/>
</dbReference>
<dbReference type="GO" id="GO:0004057">
    <property type="term" value="F:arginyl-tRNA--protein transferase activity"/>
    <property type="evidence" value="ECO:0007669"/>
    <property type="project" value="InterPro"/>
</dbReference>
<dbReference type="InterPro" id="IPR016181">
    <property type="entry name" value="Acyl_CoA_acyltransferase"/>
</dbReference>
<comment type="catalytic activity">
    <reaction evidence="4">
        <text>N-terminal L-glutamyl-[protein] + L-leucyl-tRNA(Leu) = N-terminal L-leucyl-L-glutamyl-[protein] + tRNA(Leu) + H(+)</text>
        <dbReference type="Rhea" id="RHEA:50412"/>
        <dbReference type="Rhea" id="RHEA-COMP:9613"/>
        <dbReference type="Rhea" id="RHEA-COMP:9622"/>
        <dbReference type="Rhea" id="RHEA-COMP:12664"/>
        <dbReference type="Rhea" id="RHEA-COMP:12668"/>
        <dbReference type="ChEBI" id="CHEBI:15378"/>
        <dbReference type="ChEBI" id="CHEBI:64721"/>
        <dbReference type="ChEBI" id="CHEBI:78442"/>
        <dbReference type="ChEBI" id="CHEBI:78494"/>
        <dbReference type="ChEBI" id="CHEBI:133041"/>
        <dbReference type="EC" id="2.3.2.29"/>
    </reaction>
</comment>
<comment type="similarity">
    <text evidence="4">Belongs to the R-transferase family. Bpt subfamily.</text>
</comment>
<evidence type="ECO:0000256" key="1">
    <source>
        <dbReference type="ARBA" id="ARBA00022490"/>
    </source>
</evidence>
<dbReference type="PIRSF" id="PIRSF037208">
    <property type="entry name" value="ATE_pro_prd"/>
    <property type="match status" value="1"/>
</dbReference>
<dbReference type="InterPro" id="IPR017138">
    <property type="entry name" value="Asp_Glu_LeuTrfase"/>
</dbReference>
<evidence type="ECO:0000259" key="6">
    <source>
        <dbReference type="Pfam" id="PF04377"/>
    </source>
</evidence>
<dbReference type="Pfam" id="PF04377">
    <property type="entry name" value="ATE_C"/>
    <property type="match status" value="1"/>
</dbReference>
<dbReference type="InterPro" id="IPR007471">
    <property type="entry name" value="N-end_Aminoacyl_Trfase_N"/>
</dbReference>
<dbReference type="NCBIfam" id="NF002345">
    <property type="entry name" value="PRK01305.2-2"/>
    <property type="match status" value="1"/>
</dbReference>
<feature type="domain" description="N-end rule aminoacyl transferase C-terminal" evidence="6">
    <location>
        <begin position="105"/>
        <end position="227"/>
    </location>
</feature>
<sequence>MTDLNELKLFATTPHPCSYLDDRDATTVFIDPEVGVDQNLYSQLTNYGFRRSGKHIYRPACKTCQACIPIRVDVETFTPNRSQQRCLRKNKDLTVTVVSTIDTDEHYTLYAIYIEQRHSDGDMYPPKRDEYRSFLSAQWGVTKYLEFRNSENSLIGVAVADQLENGISAVYTFFDPNEQKRSLGVYAVLAQIEWAQKQSNRYVYLGYWIKECQKMSYKTLYKPFELFINNQWLTFI</sequence>
<name>A0AAW7X9J8_9GAMM</name>
<comment type="function">
    <text evidence="4">Functions in the N-end rule pathway of protein degradation where it conjugates Leu from its aminoacyl-tRNA to the N-termini of proteins containing an N-terminal aspartate or glutamate.</text>
</comment>
<dbReference type="SUPFAM" id="SSF55729">
    <property type="entry name" value="Acyl-CoA N-acyltransferases (Nat)"/>
    <property type="match status" value="1"/>
</dbReference>
<dbReference type="NCBIfam" id="NF002342">
    <property type="entry name" value="PRK01305.1-3"/>
    <property type="match status" value="1"/>
</dbReference>
<dbReference type="NCBIfam" id="NF002346">
    <property type="entry name" value="PRK01305.2-3"/>
    <property type="match status" value="1"/>
</dbReference>
<dbReference type="Proteomes" id="UP001169760">
    <property type="component" value="Unassembled WGS sequence"/>
</dbReference>
<dbReference type="EMBL" id="JAUOPB010000013">
    <property type="protein sequence ID" value="MDO6424240.1"/>
    <property type="molecule type" value="Genomic_DNA"/>
</dbReference>
<proteinExistence type="inferred from homology"/>
<evidence type="ECO:0000256" key="4">
    <source>
        <dbReference type="HAMAP-Rule" id="MF_00689"/>
    </source>
</evidence>
<dbReference type="GO" id="GO:0005737">
    <property type="term" value="C:cytoplasm"/>
    <property type="evidence" value="ECO:0007669"/>
    <property type="project" value="UniProtKB-SubCell"/>
</dbReference>
<keyword evidence="2 4" id="KW-0808">Transferase</keyword>
<dbReference type="PANTHER" id="PTHR21367">
    <property type="entry name" value="ARGININE-TRNA-PROTEIN TRANSFERASE 1"/>
    <property type="match status" value="1"/>
</dbReference>
<comment type="catalytic activity">
    <reaction evidence="4">
        <text>N-terminal L-aspartyl-[protein] + L-leucyl-tRNA(Leu) = N-terminal L-leucyl-L-aspartyl-[protein] + tRNA(Leu) + H(+)</text>
        <dbReference type="Rhea" id="RHEA:50420"/>
        <dbReference type="Rhea" id="RHEA-COMP:9613"/>
        <dbReference type="Rhea" id="RHEA-COMP:9622"/>
        <dbReference type="Rhea" id="RHEA-COMP:12669"/>
        <dbReference type="Rhea" id="RHEA-COMP:12674"/>
        <dbReference type="ChEBI" id="CHEBI:15378"/>
        <dbReference type="ChEBI" id="CHEBI:64720"/>
        <dbReference type="ChEBI" id="CHEBI:78442"/>
        <dbReference type="ChEBI" id="CHEBI:78494"/>
        <dbReference type="ChEBI" id="CHEBI:133042"/>
        <dbReference type="EC" id="2.3.2.29"/>
    </reaction>
</comment>
<dbReference type="NCBIfam" id="NF002341">
    <property type="entry name" value="PRK01305.1-1"/>
    <property type="match status" value="1"/>
</dbReference>
<keyword evidence="3 4" id="KW-0012">Acyltransferase</keyword>
<dbReference type="GO" id="GO:0071596">
    <property type="term" value="P:ubiquitin-dependent protein catabolic process via the N-end rule pathway"/>
    <property type="evidence" value="ECO:0007669"/>
    <property type="project" value="InterPro"/>
</dbReference>
<evidence type="ECO:0000256" key="3">
    <source>
        <dbReference type="ARBA" id="ARBA00023315"/>
    </source>
</evidence>
<dbReference type="EC" id="2.3.2.29" evidence="4"/>
<feature type="domain" description="N-end aminoacyl transferase N-terminal" evidence="5">
    <location>
        <begin position="15"/>
        <end position="85"/>
    </location>
</feature>
<evidence type="ECO:0000259" key="5">
    <source>
        <dbReference type="Pfam" id="PF04376"/>
    </source>
</evidence>
<evidence type="ECO:0000313" key="8">
    <source>
        <dbReference type="Proteomes" id="UP001169760"/>
    </source>
</evidence>
<dbReference type="GO" id="GO:0008914">
    <property type="term" value="F:leucyl-tRNA--protein transferase activity"/>
    <property type="evidence" value="ECO:0007669"/>
    <property type="project" value="UniProtKB-UniRule"/>
</dbReference>
<dbReference type="AlphaFoldDB" id="A0AAW7X9J8"/>
<dbReference type="InterPro" id="IPR007472">
    <property type="entry name" value="N-end_Aminoacyl_Trfase_C"/>
</dbReference>
<reference evidence="7" key="1">
    <citation type="submission" date="2023-07" db="EMBL/GenBank/DDBJ databases">
        <title>Genome content predicts the carbon catabolic preferences of heterotrophic bacteria.</title>
        <authorList>
            <person name="Gralka M."/>
        </authorList>
    </citation>
    <scope>NUCLEOTIDE SEQUENCE</scope>
    <source>
        <strain evidence="7">I3M17_2</strain>
    </source>
</reference>
<evidence type="ECO:0000256" key="2">
    <source>
        <dbReference type="ARBA" id="ARBA00022679"/>
    </source>
</evidence>
<evidence type="ECO:0000313" key="7">
    <source>
        <dbReference type="EMBL" id="MDO6424240.1"/>
    </source>
</evidence>
<accession>A0AAW7X9J8</accession>
<comment type="subcellular location">
    <subcellularLocation>
        <location evidence="4">Cytoplasm</location>
    </subcellularLocation>
</comment>
<dbReference type="HAMAP" id="MF_00689">
    <property type="entry name" value="Bpt"/>
    <property type="match status" value="1"/>
</dbReference>
<comment type="caution">
    <text evidence="7">The sequence shown here is derived from an EMBL/GenBank/DDBJ whole genome shotgun (WGS) entry which is preliminary data.</text>
</comment>
<keyword evidence="1 4" id="KW-0963">Cytoplasm</keyword>
<gene>
    <name evidence="4" type="primary">bpt</name>
    <name evidence="7" type="ORF">Q4521_17275</name>
</gene>
<dbReference type="RefSeq" id="WP_303493638.1">
    <property type="nucleotide sequence ID" value="NZ_JAUOPB010000013.1"/>
</dbReference>